<dbReference type="EMBL" id="JADGIZ020000012">
    <property type="protein sequence ID" value="KAL2917200.1"/>
    <property type="molecule type" value="Genomic_DNA"/>
</dbReference>
<dbReference type="Gene3D" id="1.25.40.20">
    <property type="entry name" value="Ankyrin repeat-containing domain"/>
    <property type="match status" value="1"/>
</dbReference>
<reference evidence="1 2" key="1">
    <citation type="submission" date="2023-09" db="EMBL/GenBank/DDBJ databases">
        <title>Pangenome analysis of Batrachochytrium dendrobatidis and related Chytrids.</title>
        <authorList>
            <person name="Yacoub M.N."/>
            <person name="Stajich J.E."/>
            <person name="James T.Y."/>
        </authorList>
    </citation>
    <scope>NUCLEOTIDE SEQUENCE [LARGE SCALE GENOMIC DNA]</scope>
    <source>
        <strain evidence="1 2">JEL0888</strain>
    </source>
</reference>
<dbReference type="Proteomes" id="UP001527925">
    <property type="component" value="Unassembled WGS sequence"/>
</dbReference>
<proteinExistence type="predicted"/>
<gene>
    <name evidence="1" type="ORF">HK105_203264</name>
</gene>
<evidence type="ECO:0000313" key="1">
    <source>
        <dbReference type="EMBL" id="KAL2917200.1"/>
    </source>
</evidence>
<comment type="caution">
    <text evidence="1">The sequence shown here is derived from an EMBL/GenBank/DDBJ whole genome shotgun (WGS) entry which is preliminary data.</text>
</comment>
<evidence type="ECO:0000313" key="2">
    <source>
        <dbReference type="Proteomes" id="UP001527925"/>
    </source>
</evidence>
<dbReference type="PANTHER" id="PTHR46586">
    <property type="entry name" value="ANKYRIN REPEAT-CONTAINING PROTEIN"/>
    <property type="match status" value="1"/>
</dbReference>
<accession>A0ABR4NCC4</accession>
<dbReference type="InterPro" id="IPR036770">
    <property type="entry name" value="Ankyrin_rpt-contain_sf"/>
</dbReference>
<protein>
    <submittedName>
        <fullName evidence="1">Uncharacterized protein</fullName>
    </submittedName>
</protein>
<name>A0ABR4NCC4_9FUNG</name>
<sequence length="676" mass="75497">MVRMIFGVRPSTAVGPLLVESGVPLLSVLSHVATVRLLDRAVHKRTRIVNGVPRVPGKMYWSRRAKKLHNDLTQAGVTLNDADTRTGFARVRTLAALTTNRATHRYQAAGFSLTSGFSTQPLFDQPRSRGTRLLAALRMDGLWTARTALRIQGLLVNHPFNLRDCIHCNENIADVRTFAHLVIDCDHLANIRQADMLANAARSLVTALANDSPDTPLPPGGSHWDRLPAELRDEVIGHTRPTLRWFTLRRFLKAEVESLDLATIERLWAEAFESDWQGDLQALPWVDKDSPSLLLVASRGMLERLQAFRAIMSATTVQRLAVRRGWTDMFDYSKPELLALAAAQEGATDVLVDLFDVRRLVEPSCDLTEKAAQQAQLGVIELLHARLPNEQWRPRVGFHAAESGSLDLVIWLSQHHPECLVSSAISSAAWYNHMHIVRWIADNMGACNSHVLGYAAENGNLEMFNFLLERFPDILDDLDPGHSLVSANTDIIQWLDQNALVNPRKLVTHIIRRGEADALEWVLARFQVELREEDLEDAHKVKCNHLLKRMYARGVPFTNLSAQYAAQCCNVEMISRAIARGGHMTAMLIDATAAHGDPSLVEWWRVRHGVAFGQPELEAAIIGRNHKLAKYLLAMDSVDWDLDATRAAASRAAPRWLVIINEAIDAAAARRTAQTQ</sequence>
<dbReference type="InterPro" id="IPR052050">
    <property type="entry name" value="SecEffector_AnkRepeat"/>
</dbReference>
<dbReference type="SUPFAM" id="SSF140860">
    <property type="entry name" value="Pseudo ankyrin repeat-like"/>
    <property type="match status" value="1"/>
</dbReference>
<organism evidence="1 2">
    <name type="scientific">Polyrhizophydium stewartii</name>
    <dbReference type="NCBI Taxonomy" id="2732419"/>
    <lineage>
        <taxon>Eukaryota</taxon>
        <taxon>Fungi</taxon>
        <taxon>Fungi incertae sedis</taxon>
        <taxon>Chytridiomycota</taxon>
        <taxon>Chytridiomycota incertae sedis</taxon>
        <taxon>Chytridiomycetes</taxon>
        <taxon>Rhizophydiales</taxon>
        <taxon>Rhizophydiales incertae sedis</taxon>
        <taxon>Polyrhizophydium</taxon>
    </lineage>
</organism>
<keyword evidence="2" id="KW-1185">Reference proteome</keyword>
<dbReference type="PANTHER" id="PTHR46586:SF3">
    <property type="entry name" value="ANKYRIN REPEAT-CONTAINING PROTEIN"/>
    <property type="match status" value="1"/>
</dbReference>